<dbReference type="InterPro" id="IPR051783">
    <property type="entry name" value="NAD(P)-dependent_oxidoreduct"/>
</dbReference>
<accession>A0A2M8M5W5</accession>
<gene>
    <name evidence="3" type="ORF">CUT44_03485</name>
</gene>
<dbReference type="PANTHER" id="PTHR48079:SF6">
    <property type="entry name" value="NAD(P)-BINDING DOMAIN-CONTAINING PROTEIN-RELATED"/>
    <property type="match status" value="1"/>
</dbReference>
<dbReference type="Gene3D" id="3.40.50.720">
    <property type="entry name" value="NAD(P)-binding Rossmann-like Domain"/>
    <property type="match status" value="1"/>
</dbReference>
<dbReference type="EMBL" id="PGGW01000011">
    <property type="protein sequence ID" value="PJE99584.1"/>
    <property type="molecule type" value="Genomic_DNA"/>
</dbReference>
<evidence type="ECO:0000313" key="3">
    <source>
        <dbReference type="EMBL" id="PJE99584.1"/>
    </source>
</evidence>
<dbReference type="RefSeq" id="WP_100200625.1">
    <property type="nucleotide sequence ID" value="NZ_PGGW01000011.1"/>
</dbReference>
<dbReference type="PANTHER" id="PTHR48079">
    <property type="entry name" value="PROTEIN YEEZ"/>
    <property type="match status" value="1"/>
</dbReference>
<keyword evidence="4" id="KW-1185">Reference proteome</keyword>
<evidence type="ECO:0000259" key="2">
    <source>
        <dbReference type="Pfam" id="PF01370"/>
    </source>
</evidence>
<dbReference type="InterPro" id="IPR036291">
    <property type="entry name" value="NAD(P)-bd_dom_sf"/>
</dbReference>
<feature type="domain" description="NAD-dependent epimerase/dehydratase" evidence="2">
    <location>
        <begin position="18"/>
        <end position="268"/>
    </location>
</feature>
<dbReference type="SUPFAM" id="SSF51735">
    <property type="entry name" value="NAD(P)-binding Rossmann-fold domains"/>
    <property type="match status" value="1"/>
</dbReference>
<dbReference type="GO" id="GO:0005737">
    <property type="term" value="C:cytoplasm"/>
    <property type="evidence" value="ECO:0007669"/>
    <property type="project" value="TreeGrafter"/>
</dbReference>
<comment type="caution">
    <text evidence="3">The sequence shown here is derived from an EMBL/GenBank/DDBJ whole genome shotgun (WGS) entry which is preliminary data.</text>
</comment>
<evidence type="ECO:0000313" key="4">
    <source>
        <dbReference type="Proteomes" id="UP000230407"/>
    </source>
</evidence>
<organism evidence="3 4">
    <name type="scientific">Streptomyces carminius</name>
    <dbReference type="NCBI Taxonomy" id="2665496"/>
    <lineage>
        <taxon>Bacteria</taxon>
        <taxon>Bacillati</taxon>
        <taxon>Actinomycetota</taxon>
        <taxon>Actinomycetes</taxon>
        <taxon>Kitasatosporales</taxon>
        <taxon>Streptomycetaceae</taxon>
        <taxon>Streptomyces</taxon>
    </lineage>
</organism>
<proteinExistence type="predicted"/>
<protein>
    <submittedName>
        <fullName evidence="3">NAD-dependent epimerase</fullName>
    </submittedName>
</protein>
<evidence type="ECO:0000256" key="1">
    <source>
        <dbReference type="SAM" id="MobiDB-lite"/>
    </source>
</evidence>
<sequence length="383" mass="40598">MGTAVDGGTGTGGDGLRVVVLGATGNVGTSVVERLAADPHVASVLGLARRTPGWSPAKTEWASVDLGGDGGEHGADGDEDRAGRLVEERLTDLFRGADAVVHLAWLIQPLRDPLTTWRTNVLGTARVLRAVVAAEVPALVYASSVGAYSPGPKDRAVDETWPTHGGRPDTAYCREKAYVERLLDGFEHDRPEVRVVRMRPGFLFKEAAASEQRRLFAGPLVPQRLLRPGLVPVVPDLPGLRFQVLHTDDAAEAYRLAVTQPVHGAFNLAADPVVDAEVLAGVLGARVVRLPLGPVRAAVTAAWRLRLAPASPELFDAFLRLPLMDCGRAGQELGWAPRRSAAETFGALLTGMREGVGGPTPPLVSRIRGGRLGELATGVGRRP</sequence>
<reference evidence="3 4" key="1">
    <citation type="submission" date="2017-11" db="EMBL/GenBank/DDBJ databases">
        <title>Streptomyces carmine sp. nov., a novel actinomycete isolated from Sophora alopecuroides in Xinjiang, China.</title>
        <authorList>
            <person name="Wang Y."/>
            <person name="Luo X."/>
            <person name="Wan C."/>
            <person name="Zhang L."/>
        </authorList>
    </citation>
    <scope>NUCLEOTIDE SEQUENCE [LARGE SCALE GENOMIC DNA]</scope>
    <source>
        <strain evidence="3 4">TRM SA0054</strain>
    </source>
</reference>
<dbReference type="GO" id="GO:0004029">
    <property type="term" value="F:aldehyde dehydrogenase (NAD+) activity"/>
    <property type="evidence" value="ECO:0007669"/>
    <property type="project" value="TreeGrafter"/>
</dbReference>
<name>A0A2M8M5W5_9ACTN</name>
<feature type="region of interest" description="Disordered" evidence="1">
    <location>
        <begin position="58"/>
        <end position="81"/>
    </location>
</feature>
<feature type="compositionally biased region" description="Basic and acidic residues" evidence="1">
    <location>
        <begin position="70"/>
        <end position="81"/>
    </location>
</feature>
<dbReference type="InterPro" id="IPR001509">
    <property type="entry name" value="Epimerase_deHydtase"/>
</dbReference>
<dbReference type="Pfam" id="PF01370">
    <property type="entry name" value="Epimerase"/>
    <property type="match status" value="1"/>
</dbReference>
<dbReference type="AlphaFoldDB" id="A0A2M8M5W5"/>
<dbReference type="Proteomes" id="UP000230407">
    <property type="component" value="Unassembled WGS sequence"/>
</dbReference>